<dbReference type="PANTHER" id="PTHR15827">
    <property type="entry name" value="CYCLIN-DEPENDENT KINASE 2-INTERACTING PROTEIN"/>
    <property type="match status" value="1"/>
</dbReference>
<protein>
    <submittedName>
        <fullName evidence="3">Uncharacterized protein isoform X3</fullName>
    </submittedName>
</protein>
<feature type="region of interest" description="Disordered" evidence="1">
    <location>
        <begin position="1"/>
        <end position="35"/>
    </location>
</feature>
<reference evidence="3" key="1">
    <citation type="submission" date="2025-08" db="UniProtKB">
        <authorList>
            <consortium name="RefSeq"/>
        </authorList>
    </citation>
    <scope>IDENTIFICATION</scope>
    <source>
        <tissue evidence="3">Leaves</tissue>
    </source>
</reference>
<dbReference type="Proteomes" id="UP001652660">
    <property type="component" value="Chromosome 4e"/>
</dbReference>
<keyword evidence="2" id="KW-1185">Reference proteome</keyword>
<evidence type="ECO:0000256" key="1">
    <source>
        <dbReference type="SAM" id="MobiDB-lite"/>
    </source>
</evidence>
<accession>A0ABM4U9L4</accession>
<evidence type="ECO:0000313" key="2">
    <source>
        <dbReference type="Proteomes" id="UP001652660"/>
    </source>
</evidence>
<dbReference type="PANTHER" id="PTHR15827:SF2">
    <property type="entry name" value="CYCLIN-DEPENDENT KINASE 2-INTERACTING PROTEIN"/>
    <property type="match status" value="1"/>
</dbReference>
<organism evidence="2 3">
    <name type="scientific">Coffea arabica</name>
    <name type="common">Arabian coffee</name>
    <dbReference type="NCBI Taxonomy" id="13443"/>
    <lineage>
        <taxon>Eukaryota</taxon>
        <taxon>Viridiplantae</taxon>
        <taxon>Streptophyta</taxon>
        <taxon>Embryophyta</taxon>
        <taxon>Tracheophyta</taxon>
        <taxon>Spermatophyta</taxon>
        <taxon>Magnoliopsida</taxon>
        <taxon>eudicotyledons</taxon>
        <taxon>Gunneridae</taxon>
        <taxon>Pentapetalae</taxon>
        <taxon>asterids</taxon>
        <taxon>lamiids</taxon>
        <taxon>Gentianales</taxon>
        <taxon>Rubiaceae</taxon>
        <taxon>Ixoroideae</taxon>
        <taxon>Gardenieae complex</taxon>
        <taxon>Bertiereae - Coffeeae clade</taxon>
        <taxon>Coffeeae</taxon>
        <taxon>Coffea</taxon>
    </lineage>
</organism>
<dbReference type="GeneID" id="113742787"/>
<name>A0ABM4U9L4_COFAR</name>
<dbReference type="RefSeq" id="XP_071903968.1">
    <property type="nucleotide sequence ID" value="XM_072047867.1"/>
</dbReference>
<evidence type="ECO:0000313" key="3">
    <source>
        <dbReference type="RefSeq" id="XP_071903968.1"/>
    </source>
</evidence>
<proteinExistence type="predicted"/>
<feature type="compositionally biased region" description="Polar residues" evidence="1">
    <location>
        <begin position="1"/>
        <end position="15"/>
    </location>
</feature>
<gene>
    <name evidence="3" type="primary">LOC113742787</name>
</gene>
<sequence>MESQTPPLSSASNEQTTKEELSIQFQTPKSSSSSPFSAVVNIRLWRPAAQRNLRNQWSKLASLWQDWQSCSSATRSQATTLVNSYLSQKYMDAMDLGILSGMLSIRKKASSKLFKQQVGVVTQMVNTSRSMRCYLKGTTNSPLAQFSLSSENENDTGDGGGAPVFTFWPISLFEKVAQDLVQIFVTELNLKRLLVMELLSLGDERIPDLSSLCWSDELYPGEFDDLHTCSLYSHGASKPVLPSLGKGEVESFQPRHQQDQNVLQIYLTTLIAEVNVERSRVDEIFASTGAEMHVTLS</sequence>